<sequence>MARDSLSTKSLLMKMADPIKKFQRKRDIVTYS</sequence>
<accession>K3YNY3</accession>
<dbReference type="InParanoid" id="K3YNY3"/>
<name>K3YNY3_SETIT</name>
<dbReference type="Gramene" id="KQL01805">
    <property type="protein sequence ID" value="KQL01805"/>
    <property type="gene ID" value="SETIT_015975mg"/>
</dbReference>
<organism evidence="1 2">
    <name type="scientific">Setaria italica</name>
    <name type="common">Foxtail millet</name>
    <name type="synonym">Panicum italicum</name>
    <dbReference type="NCBI Taxonomy" id="4555"/>
    <lineage>
        <taxon>Eukaryota</taxon>
        <taxon>Viridiplantae</taxon>
        <taxon>Streptophyta</taxon>
        <taxon>Embryophyta</taxon>
        <taxon>Tracheophyta</taxon>
        <taxon>Spermatophyta</taxon>
        <taxon>Magnoliopsida</taxon>
        <taxon>Liliopsida</taxon>
        <taxon>Poales</taxon>
        <taxon>Poaceae</taxon>
        <taxon>PACMAD clade</taxon>
        <taxon>Panicoideae</taxon>
        <taxon>Panicodae</taxon>
        <taxon>Paniceae</taxon>
        <taxon>Cenchrinae</taxon>
        <taxon>Setaria</taxon>
    </lineage>
</organism>
<protein>
    <submittedName>
        <fullName evidence="1">Uncharacterized protein</fullName>
    </submittedName>
</protein>
<dbReference type="EMBL" id="AGNK02003848">
    <property type="status" value="NOT_ANNOTATED_CDS"/>
    <property type="molecule type" value="Genomic_DNA"/>
</dbReference>
<dbReference type="Proteomes" id="UP000004995">
    <property type="component" value="Unassembled WGS sequence"/>
</dbReference>
<evidence type="ECO:0000313" key="2">
    <source>
        <dbReference type="Proteomes" id="UP000004995"/>
    </source>
</evidence>
<keyword evidence="2" id="KW-1185">Reference proteome</keyword>
<evidence type="ECO:0000313" key="1">
    <source>
        <dbReference type="EnsemblPlants" id="KQL01805"/>
    </source>
</evidence>
<dbReference type="EnsemblPlants" id="KQL01805">
    <property type="protein sequence ID" value="KQL01805"/>
    <property type="gene ID" value="SETIT_015975mg"/>
</dbReference>
<reference evidence="2" key="1">
    <citation type="journal article" date="2012" name="Nat. Biotechnol.">
        <title>Reference genome sequence of the model plant Setaria.</title>
        <authorList>
            <person name="Bennetzen J.L."/>
            <person name="Schmutz J."/>
            <person name="Wang H."/>
            <person name="Percifield R."/>
            <person name="Hawkins J."/>
            <person name="Pontaroli A.C."/>
            <person name="Estep M."/>
            <person name="Feng L."/>
            <person name="Vaughn J.N."/>
            <person name="Grimwood J."/>
            <person name="Jenkins J."/>
            <person name="Barry K."/>
            <person name="Lindquist E."/>
            <person name="Hellsten U."/>
            <person name="Deshpande S."/>
            <person name="Wang X."/>
            <person name="Wu X."/>
            <person name="Mitros T."/>
            <person name="Triplett J."/>
            <person name="Yang X."/>
            <person name="Ye C.Y."/>
            <person name="Mauro-Herrera M."/>
            <person name="Wang L."/>
            <person name="Li P."/>
            <person name="Sharma M."/>
            <person name="Sharma R."/>
            <person name="Ronald P.C."/>
            <person name="Panaud O."/>
            <person name="Kellogg E.A."/>
            <person name="Brutnell T.P."/>
            <person name="Doust A.N."/>
            <person name="Tuskan G.A."/>
            <person name="Rokhsar D."/>
            <person name="Devos K.M."/>
        </authorList>
    </citation>
    <scope>NUCLEOTIDE SEQUENCE [LARGE SCALE GENOMIC DNA]</scope>
    <source>
        <strain evidence="2">cv. Yugu1</strain>
    </source>
</reference>
<dbReference type="HOGENOM" id="CLU_3393094_0_0_1"/>
<dbReference type="AlphaFoldDB" id="K3YNY3"/>
<proteinExistence type="predicted"/>
<reference evidence="1" key="2">
    <citation type="submission" date="2018-08" db="UniProtKB">
        <authorList>
            <consortium name="EnsemblPlants"/>
        </authorList>
    </citation>
    <scope>IDENTIFICATION</scope>
    <source>
        <strain evidence="1">Yugu1</strain>
    </source>
</reference>